<keyword evidence="13" id="KW-1185">Reference proteome</keyword>
<evidence type="ECO:0000313" key="13">
    <source>
        <dbReference type="Proteomes" id="UP001549366"/>
    </source>
</evidence>
<organism evidence="12 13">
    <name type="scientific">Endozoicomonas lisbonensis</name>
    <dbReference type="NCBI Taxonomy" id="3120522"/>
    <lineage>
        <taxon>Bacteria</taxon>
        <taxon>Pseudomonadati</taxon>
        <taxon>Pseudomonadota</taxon>
        <taxon>Gammaproteobacteria</taxon>
        <taxon>Oceanospirillales</taxon>
        <taxon>Endozoicomonadaceae</taxon>
        <taxon>Endozoicomonas</taxon>
    </lineage>
</organism>
<evidence type="ECO:0000256" key="8">
    <source>
        <dbReference type="ARBA" id="ARBA00023136"/>
    </source>
</evidence>
<dbReference type="Pfam" id="PF02264">
    <property type="entry name" value="LamB"/>
    <property type="match status" value="1"/>
</dbReference>
<evidence type="ECO:0000256" key="6">
    <source>
        <dbReference type="ARBA" id="ARBA00023065"/>
    </source>
</evidence>
<sequence>MLKKTLIANAVSLAVLCSATAAHANFGIENVQTMGYAKWGTLYTNNNDHNGGKGERNDVVRAGQGYGNYRLGNELNWWEAGVSMDLWRDGDTYFDTTLMLGSGEDWGDVSTIQMWSAGHGLFASQPDASVWIGERFYRRHEVHLADIKYWDTSSTGIGIENWNIGFGNAQVAWMSPDSSPDSRRDHEDESKNNKRTLHNIDLRVSDIQLSDSADLVVGVNYVLAQNTKFKTEPGENVTDSGYMFSTVYRQGWAHGNNTFAFQYGVDGLAGGLMSAEGGSDRKYSIGEDHDGHSWRVFNHGEVNVSKDFEIMYNVAYQDKRLDNKNGDKWFSIGARPQYQWSNTMATALEVGYESVKAQNGAGTNEMAKITLAQIFQAGSGVWARPSLRAFVTYAKKTDEWDRFDTHGESYRYGTATAIDKKKKNELIFGFNMETWW</sequence>
<keyword evidence="5" id="KW-0812">Transmembrane</keyword>
<accession>A0ABV2SH78</accession>
<keyword evidence="11" id="KW-0732">Signal</keyword>
<evidence type="ECO:0000256" key="5">
    <source>
        <dbReference type="ARBA" id="ARBA00022692"/>
    </source>
</evidence>
<gene>
    <name evidence="12" type="ORF">V5J35_001778</name>
</gene>
<keyword evidence="4" id="KW-1134">Transmembrane beta strand</keyword>
<evidence type="ECO:0000256" key="9">
    <source>
        <dbReference type="ARBA" id="ARBA00023237"/>
    </source>
</evidence>
<comment type="caution">
    <text evidence="12">The sequence shown here is derived from an EMBL/GenBank/DDBJ whole genome shotgun (WGS) entry which is preliminary data.</text>
</comment>
<evidence type="ECO:0000256" key="11">
    <source>
        <dbReference type="SAM" id="SignalP"/>
    </source>
</evidence>
<keyword evidence="6" id="KW-0406">Ion transport</keyword>
<keyword evidence="8" id="KW-0472">Membrane</keyword>
<dbReference type="EMBL" id="JBEWTB010000002">
    <property type="protein sequence ID" value="MET4756586.1"/>
    <property type="molecule type" value="Genomic_DNA"/>
</dbReference>
<dbReference type="InterPro" id="IPR003192">
    <property type="entry name" value="Porin_LamB"/>
</dbReference>
<dbReference type="InterPro" id="IPR036998">
    <property type="entry name" value="Porin_LamB_sf"/>
</dbReference>
<keyword evidence="9" id="KW-0998">Cell outer membrane</keyword>
<dbReference type="PANTHER" id="PTHR38762:SF1">
    <property type="entry name" value="CRYPTIC OUTER MEMBRANE PORIN BGLH-RELATED"/>
    <property type="match status" value="1"/>
</dbReference>
<dbReference type="Gene3D" id="2.40.170.10">
    <property type="entry name" value="Porin, LamB type"/>
    <property type="match status" value="1"/>
</dbReference>
<dbReference type="PANTHER" id="PTHR38762">
    <property type="entry name" value="CRYPTIC OUTER MEMBRANE PORIN BGLH-RELATED"/>
    <property type="match status" value="1"/>
</dbReference>
<dbReference type="InterPro" id="IPR050286">
    <property type="entry name" value="G_neg_Bact_CarbUptk_Porin"/>
</dbReference>
<feature type="signal peptide" evidence="11">
    <location>
        <begin position="1"/>
        <end position="24"/>
    </location>
</feature>
<keyword evidence="3" id="KW-0813">Transport</keyword>
<comment type="subcellular location">
    <subcellularLocation>
        <location evidence="1">Cell outer membrane</location>
        <topology evidence="1">Multi-pass membrane protein</topology>
    </subcellularLocation>
</comment>
<dbReference type="SUPFAM" id="SSF56935">
    <property type="entry name" value="Porins"/>
    <property type="match status" value="1"/>
</dbReference>
<proteinExistence type="inferred from homology"/>
<evidence type="ECO:0000313" key="12">
    <source>
        <dbReference type="EMBL" id="MET4756586.1"/>
    </source>
</evidence>
<feature type="region of interest" description="Disordered" evidence="10">
    <location>
        <begin position="175"/>
        <end position="194"/>
    </location>
</feature>
<evidence type="ECO:0000256" key="10">
    <source>
        <dbReference type="SAM" id="MobiDB-lite"/>
    </source>
</evidence>
<evidence type="ECO:0000256" key="7">
    <source>
        <dbReference type="ARBA" id="ARBA00023114"/>
    </source>
</evidence>
<evidence type="ECO:0000256" key="2">
    <source>
        <dbReference type="ARBA" id="ARBA00007055"/>
    </source>
</evidence>
<name>A0ABV2SH78_9GAMM</name>
<evidence type="ECO:0000256" key="3">
    <source>
        <dbReference type="ARBA" id="ARBA00022448"/>
    </source>
</evidence>
<feature type="compositionally biased region" description="Basic and acidic residues" evidence="10">
    <location>
        <begin position="180"/>
        <end position="194"/>
    </location>
</feature>
<evidence type="ECO:0000256" key="4">
    <source>
        <dbReference type="ARBA" id="ARBA00022452"/>
    </source>
</evidence>
<dbReference type="RefSeq" id="WP_354010917.1">
    <property type="nucleotide sequence ID" value="NZ_JBEWTA010000001.1"/>
</dbReference>
<dbReference type="Proteomes" id="UP001549366">
    <property type="component" value="Unassembled WGS sequence"/>
</dbReference>
<reference evidence="12 13" key="1">
    <citation type="submission" date="2024-06" db="EMBL/GenBank/DDBJ databases">
        <title>Genomic Encyclopedia of Type Strains, Phase V (KMG-V): Genome sequencing to study the core and pangenomes of soil and plant-associated prokaryotes.</title>
        <authorList>
            <person name="Whitman W."/>
        </authorList>
    </citation>
    <scope>NUCLEOTIDE SEQUENCE [LARGE SCALE GENOMIC DNA]</scope>
    <source>
        <strain evidence="12 13">NE40</strain>
    </source>
</reference>
<evidence type="ECO:0000256" key="1">
    <source>
        <dbReference type="ARBA" id="ARBA00004571"/>
    </source>
</evidence>
<feature type="chain" id="PRO_5046986757" evidence="11">
    <location>
        <begin position="25"/>
        <end position="436"/>
    </location>
</feature>
<comment type="similarity">
    <text evidence="2">Belongs to the porin LamB (TC 1.B.3) family.</text>
</comment>
<protein>
    <submittedName>
        <fullName evidence="12">Maltoporin</fullName>
    </submittedName>
</protein>
<keyword evidence="7" id="KW-0626">Porin</keyword>